<dbReference type="AlphaFoldDB" id="A0A1X7K876"/>
<evidence type="ECO:0000313" key="2">
    <source>
        <dbReference type="Proteomes" id="UP000193228"/>
    </source>
</evidence>
<gene>
    <name evidence="1" type="ORF">SAMN06265784_103436</name>
</gene>
<proteinExistence type="predicted"/>
<reference evidence="2" key="1">
    <citation type="submission" date="2017-04" db="EMBL/GenBank/DDBJ databases">
        <authorList>
            <person name="Varghese N."/>
            <person name="Submissions S."/>
        </authorList>
    </citation>
    <scope>NUCLEOTIDE SEQUENCE [LARGE SCALE GENOMIC DNA]</scope>
    <source>
        <strain evidence="2">LMG 29540</strain>
    </source>
</reference>
<organism evidence="1 2">
    <name type="scientific">Paraburkholderia susongensis</name>
    <dbReference type="NCBI Taxonomy" id="1515439"/>
    <lineage>
        <taxon>Bacteria</taxon>
        <taxon>Pseudomonadati</taxon>
        <taxon>Pseudomonadota</taxon>
        <taxon>Betaproteobacteria</taxon>
        <taxon>Burkholderiales</taxon>
        <taxon>Burkholderiaceae</taxon>
        <taxon>Paraburkholderia</taxon>
    </lineage>
</organism>
<keyword evidence="2" id="KW-1185">Reference proteome</keyword>
<protein>
    <submittedName>
        <fullName evidence="1">Uncharacterized protein</fullName>
    </submittedName>
</protein>
<dbReference type="STRING" id="1515439.SAMN06265784_103436"/>
<dbReference type="Proteomes" id="UP000193228">
    <property type="component" value="Unassembled WGS sequence"/>
</dbReference>
<sequence>MPLFMRGYETSERAMRQVTFDAVQRGPVLRAVKKNACVFFTILGVHGAGILNQNTAHVSSRLTAAFPFQTSRKARSACICHPASHHPTHCFYTSKYWVCNVSTTGLSRRRYGPVTFVAQACNAKNIFTLDIVDRARLCSCNVCRAGHLANKFPKNRVVSTAGTHSLNCIVYDRHHLATSPNRARLVGMAAPITTPRISWTRRHLTAGGAR</sequence>
<dbReference type="EMBL" id="FXAT01000003">
    <property type="protein sequence ID" value="SMG36938.1"/>
    <property type="molecule type" value="Genomic_DNA"/>
</dbReference>
<evidence type="ECO:0000313" key="1">
    <source>
        <dbReference type="EMBL" id="SMG36938.1"/>
    </source>
</evidence>
<accession>A0A1X7K876</accession>
<name>A0A1X7K876_9BURK</name>